<dbReference type="Proteomes" id="UP000019384">
    <property type="component" value="Unassembled WGS sequence"/>
</dbReference>
<dbReference type="AlphaFoldDB" id="W6MKA8"/>
<dbReference type="EMBL" id="HG793127">
    <property type="protein sequence ID" value="CDK26964.1"/>
    <property type="molecule type" value="Genomic_DNA"/>
</dbReference>
<dbReference type="Pfam" id="PF23305">
    <property type="entry name" value="DUF7082"/>
    <property type="match status" value="1"/>
</dbReference>
<evidence type="ECO:0000313" key="4">
    <source>
        <dbReference type="Proteomes" id="UP000019384"/>
    </source>
</evidence>
<dbReference type="RefSeq" id="XP_022458960.1">
    <property type="nucleotide sequence ID" value="XM_022603234.1"/>
</dbReference>
<dbReference type="STRING" id="1382522.W6MKA8"/>
<dbReference type="GeneID" id="34520348"/>
<reference evidence="3" key="2">
    <citation type="submission" date="2014-02" db="EMBL/GenBank/DDBJ databases">
        <title>Complete DNA sequence of /Kuraishia capsulata/ illustrates novel genomic features among budding yeasts (/Saccharomycotina/).</title>
        <authorList>
            <person name="Morales L."/>
            <person name="Noel B."/>
            <person name="Porcel B."/>
            <person name="Marcet-Houben M."/>
            <person name="Hullo M-F."/>
            <person name="Sacerdot C."/>
            <person name="Tekaia F."/>
            <person name="Leh-Louis V."/>
            <person name="Despons L."/>
            <person name="Khanna V."/>
            <person name="Aury J-M."/>
            <person name="Barbe V."/>
            <person name="Couloux A."/>
            <person name="Labadie K."/>
            <person name="Pelletier E."/>
            <person name="Souciet J-L."/>
            <person name="Boekhout T."/>
            <person name="Gabaldon T."/>
            <person name="Wincker P."/>
            <person name="Dujon B."/>
        </authorList>
    </citation>
    <scope>NUCLEOTIDE SEQUENCE</scope>
    <source>
        <strain evidence="3">CBS 1993</strain>
    </source>
</reference>
<sequence length="494" mass="55218">MFSMAIPNSPSSEFDKVTHFGSMFSDINSMGMDDFYLQQYAQTQQQVHMPSGSYGMVQDSPFNDLVNGIFTNNQLQSLSSSYNATSSLDPNALSLRDGGIPSISDPVLSRLEDQVDIFPPATACTPPESHLSRQGSFDDGHDYRYKRPLANSRFSLEPEESITPSLETEQLFDRLVTGRVGLEEDASNENTTATIKHEISHPYDDDDIEEDVEDDFKSYSSTTFPVIRGASTGGGLTKPPKAPAGSMSTYLQASLNIQHAQVEEMCRPFWNKNEREDKRRIIRIERFQRGPDIIAKFSIVGSAHDNPEPRPSPAGVSFVEVSCLECDATSFDDDDDEEEGIDDMLVGGQSVKDQAHSSLANGKEYYITSVEVIKIVELLIGTENPNPQDRRRERGRIRSNLVPFWSKRPIRSKKSSNSPNAATTASSSSPDDESEEMDDYRTELAQRIMGYLIRKPRGFDKEVRILKWGKLVPALQRALQSYYVKIPESEVGTF</sequence>
<evidence type="ECO:0000256" key="1">
    <source>
        <dbReference type="SAM" id="MobiDB-lite"/>
    </source>
</evidence>
<reference evidence="3" key="1">
    <citation type="submission" date="2013-12" db="EMBL/GenBank/DDBJ databases">
        <authorList>
            <person name="Genoscope - CEA"/>
        </authorList>
    </citation>
    <scope>NUCLEOTIDE SEQUENCE</scope>
    <source>
        <strain evidence="3">CBS 1993</strain>
    </source>
</reference>
<feature type="compositionally biased region" description="Low complexity" evidence="1">
    <location>
        <begin position="415"/>
        <end position="429"/>
    </location>
</feature>
<gene>
    <name evidence="3" type="ORF">KUCA_T00002941001</name>
</gene>
<evidence type="ECO:0000259" key="2">
    <source>
        <dbReference type="Pfam" id="PF23305"/>
    </source>
</evidence>
<evidence type="ECO:0000313" key="3">
    <source>
        <dbReference type="EMBL" id="CDK26964.1"/>
    </source>
</evidence>
<keyword evidence="4" id="KW-1185">Reference proteome</keyword>
<organism evidence="3 4">
    <name type="scientific">Kuraishia capsulata CBS 1993</name>
    <dbReference type="NCBI Taxonomy" id="1382522"/>
    <lineage>
        <taxon>Eukaryota</taxon>
        <taxon>Fungi</taxon>
        <taxon>Dikarya</taxon>
        <taxon>Ascomycota</taxon>
        <taxon>Saccharomycotina</taxon>
        <taxon>Pichiomycetes</taxon>
        <taxon>Pichiales</taxon>
        <taxon>Pichiaceae</taxon>
        <taxon>Kuraishia</taxon>
    </lineage>
</organism>
<accession>W6MKA8</accession>
<dbReference type="HOGENOM" id="CLU_552146_0_0_1"/>
<proteinExistence type="predicted"/>
<protein>
    <recommendedName>
        <fullName evidence="2">DUF7082 domain-containing protein</fullName>
    </recommendedName>
</protein>
<feature type="region of interest" description="Disordered" evidence="1">
    <location>
        <begin position="409"/>
        <end position="439"/>
    </location>
</feature>
<dbReference type="OrthoDB" id="1751210at2759"/>
<name>W6MKA8_9ASCO</name>
<feature type="domain" description="DUF7082" evidence="2">
    <location>
        <begin position="259"/>
        <end position="477"/>
    </location>
</feature>
<dbReference type="InterPro" id="IPR055509">
    <property type="entry name" value="DUF7082"/>
</dbReference>